<evidence type="ECO:0000313" key="3">
    <source>
        <dbReference type="Proteomes" id="UP001151760"/>
    </source>
</evidence>
<reference evidence="2" key="2">
    <citation type="submission" date="2022-01" db="EMBL/GenBank/DDBJ databases">
        <authorList>
            <person name="Yamashiro T."/>
            <person name="Shiraishi A."/>
            <person name="Satake H."/>
            <person name="Nakayama K."/>
        </authorList>
    </citation>
    <scope>NUCLEOTIDE SEQUENCE</scope>
</reference>
<proteinExistence type="predicted"/>
<gene>
    <name evidence="2" type="ORF">Tco_0988295</name>
</gene>
<protein>
    <submittedName>
        <fullName evidence="2">Uncharacterized protein</fullName>
    </submittedName>
</protein>
<evidence type="ECO:0000256" key="1">
    <source>
        <dbReference type="SAM" id="MobiDB-lite"/>
    </source>
</evidence>
<feature type="compositionally biased region" description="Basic and acidic residues" evidence="1">
    <location>
        <begin position="247"/>
        <end position="274"/>
    </location>
</feature>
<organism evidence="2 3">
    <name type="scientific">Tanacetum coccineum</name>
    <dbReference type="NCBI Taxonomy" id="301880"/>
    <lineage>
        <taxon>Eukaryota</taxon>
        <taxon>Viridiplantae</taxon>
        <taxon>Streptophyta</taxon>
        <taxon>Embryophyta</taxon>
        <taxon>Tracheophyta</taxon>
        <taxon>Spermatophyta</taxon>
        <taxon>Magnoliopsida</taxon>
        <taxon>eudicotyledons</taxon>
        <taxon>Gunneridae</taxon>
        <taxon>Pentapetalae</taxon>
        <taxon>asterids</taxon>
        <taxon>campanulids</taxon>
        <taxon>Asterales</taxon>
        <taxon>Asteraceae</taxon>
        <taxon>Asteroideae</taxon>
        <taxon>Anthemideae</taxon>
        <taxon>Anthemidinae</taxon>
        <taxon>Tanacetum</taxon>
    </lineage>
</organism>
<evidence type="ECO:0000313" key="2">
    <source>
        <dbReference type="EMBL" id="GJT53241.1"/>
    </source>
</evidence>
<reference evidence="2" key="1">
    <citation type="journal article" date="2022" name="Int. J. Mol. Sci.">
        <title>Draft Genome of Tanacetum Coccineum: Genomic Comparison of Closely Related Tanacetum-Family Plants.</title>
        <authorList>
            <person name="Yamashiro T."/>
            <person name="Shiraishi A."/>
            <person name="Nakayama K."/>
            <person name="Satake H."/>
        </authorList>
    </citation>
    <scope>NUCLEOTIDE SEQUENCE</scope>
</reference>
<dbReference type="Proteomes" id="UP001151760">
    <property type="component" value="Unassembled WGS sequence"/>
</dbReference>
<comment type="caution">
    <text evidence="2">The sequence shown here is derived from an EMBL/GenBank/DDBJ whole genome shotgun (WGS) entry which is preliminary data.</text>
</comment>
<accession>A0ABQ5EQI2</accession>
<feature type="region of interest" description="Disordered" evidence="1">
    <location>
        <begin position="247"/>
        <end position="313"/>
    </location>
</feature>
<feature type="compositionally biased region" description="Basic and acidic residues" evidence="1">
    <location>
        <begin position="289"/>
        <end position="307"/>
    </location>
</feature>
<sequence length="362" mass="40826">MSGFQRVEFLTLLVLSGSKLKDNSSSTTKVDCEPPNGSNECITNPYECDQTLNVSAGTLNLSADQHPCFMIMASVDNTSGPVPQRKERCTLQCALSSKEEKSSCILKKDQIDNLLERKKVNEELRKFIGGRLYEGDLRLRQKNHMILSYDVFSHSEHAEYDESNTYVLERFNTTAGNPVKKILLKLNLSDHRLFKDGGGVKEFQRSFRHSDTERLSRSDEVLKLKNFKKDATLKLFKSTNQKTIDEEHSIKRENNRRVNDRVMQSKEGKVDSRTALDAGLVVTESNETESERHVSSSRSGKDTHAEDADINSVNDKQPLAEGLEMVVFHCGSWWTVTIAWQREGVFGSLDPKTITNPSSSPS</sequence>
<keyword evidence="3" id="KW-1185">Reference proteome</keyword>
<name>A0ABQ5EQI2_9ASTR</name>
<dbReference type="EMBL" id="BQNB010016568">
    <property type="protein sequence ID" value="GJT53241.1"/>
    <property type="molecule type" value="Genomic_DNA"/>
</dbReference>